<evidence type="ECO:0000313" key="1">
    <source>
        <dbReference type="EMBL" id="GAJ09561.1"/>
    </source>
</evidence>
<dbReference type="AlphaFoldDB" id="X1V9B8"/>
<comment type="caution">
    <text evidence="1">The sequence shown here is derived from an EMBL/GenBank/DDBJ whole genome shotgun (WGS) entry which is preliminary data.</text>
</comment>
<gene>
    <name evidence="1" type="ORF">S12H4_49111</name>
</gene>
<feature type="non-terminal residue" evidence="1">
    <location>
        <position position="31"/>
    </location>
</feature>
<sequence>MKQLLQNLRTGETTVVEVPVPQVKPGMALVR</sequence>
<organism evidence="1">
    <name type="scientific">marine sediment metagenome</name>
    <dbReference type="NCBI Taxonomy" id="412755"/>
    <lineage>
        <taxon>unclassified sequences</taxon>
        <taxon>metagenomes</taxon>
        <taxon>ecological metagenomes</taxon>
    </lineage>
</organism>
<protein>
    <submittedName>
        <fullName evidence="1">Uncharacterized protein</fullName>
    </submittedName>
</protein>
<reference evidence="1" key="1">
    <citation type="journal article" date="2014" name="Front. Microbiol.">
        <title>High frequency of phylogenetically diverse reductive dehalogenase-homologous genes in deep subseafloor sedimentary metagenomes.</title>
        <authorList>
            <person name="Kawai M."/>
            <person name="Futagami T."/>
            <person name="Toyoda A."/>
            <person name="Takaki Y."/>
            <person name="Nishi S."/>
            <person name="Hori S."/>
            <person name="Arai W."/>
            <person name="Tsubouchi T."/>
            <person name="Morono Y."/>
            <person name="Uchiyama I."/>
            <person name="Ito T."/>
            <person name="Fujiyama A."/>
            <person name="Inagaki F."/>
            <person name="Takami H."/>
        </authorList>
    </citation>
    <scope>NUCLEOTIDE SEQUENCE</scope>
    <source>
        <strain evidence="1">Expedition CK06-06</strain>
    </source>
</reference>
<proteinExistence type="predicted"/>
<dbReference type="EMBL" id="BARW01030776">
    <property type="protein sequence ID" value="GAJ09561.1"/>
    <property type="molecule type" value="Genomic_DNA"/>
</dbReference>
<accession>X1V9B8</accession>
<name>X1V9B8_9ZZZZ</name>